<dbReference type="Proteomes" id="UP001492380">
    <property type="component" value="Unassembled WGS sequence"/>
</dbReference>
<dbReference type="EMBL" id="JBBWRZ010000013">
    <property type="protein sequence ID" value="KAK8223735.1"/>
    <property type="molecule type" value="Genomic_DNA"/>
</dbReference>
<feature type="compositionally biased region" description="Basic and acidic residues" evidence="1">
    <location>
        <begin position="544"/>
        <end position="557"/>
    </location>
</feature>
<proteinExistence type="predicted"/>
<keyword evidence="3" id="KW-1185">Reference proteome</keyword>
<reference evidence="2 3" key="1">
    <citation type="submission" date="2024-04" db="EMBL/GenBank/DDBJ databases">
        <title>Phyllosticta paracitricarpa is synonymous to the EU quarantine fungus P. citricarpa based on phylogenomic analyses.</title>
        <authorList>
            <consortium name="Lawrence Berkeley National Laboratory"/>
            <person name="Van Ingen-Buijs V.A."/>
            <person name="Van Westerhoven A.C."/>
            <person name="Haridas S."/>
            <person name="Skiadas P."/>
            <person name="Martin F."/>
            <person name="Groenewald J.Z."/>
            <person name="Crous P.W."/>
            <person name="Seidl M.F."/>
        </authorList>
    </citation>
    <scope>NUCLEOTIDE SEQUENCE [LARGE SCALE GENOMIC DNA]</scope>
    <source>
        <strain evidence="2 3">CBS 123374</strain>
    </source>
</reference>
<comment type="caution">
    <text evidence="2">The sequence shown here is derived from an EMBL/GenBank/DDBJ whole genome shotgun (WGS) entry which is preliminary data.</text>
</comment>
<protein>
    <submittedName>
        <fullName evidence="2">Uncharacterized protein</fullName>
    </submittedName>
</protein>
<feature type="region of interest" description="Disordered" evidence="1">
    <location>
        <begin position="630"/>
        <end position="657"/>
    </location>
</feature>
<evidence type="ECO:0000313" key="2">
    <source>
        <dbReference type="EMBL" id="KAK8223735.1"/>
    </source>
</evidence>
<feature type="compositionally biased region" description="Basic and acidic residues" evidence="1">
    <location>
        <begin position="640"/>
        <end position="656"/>
    </location>
</feature>
<sequence>MSPVVDGSNVLEGTRRYCQDSCGHPTPPMTRTEKLYGPRASFPPSAGSTAPTPLLPRSTFNPSPLLTTHHHPTVCNSSSYRITNDLPARLCAITLQTMPVTNLTTPNRLLAHARQELEDFPLSLLERYVGLNGLDLTEYALLVSVLISLTGSSPSQEQLFTAYTAFVTSTTQATNDGDVIPSIWSMPPVNPWYRYAVLTSTPDPPPQLVLQKDWDLAASARAVDLDVRALAHKIKRYMKDAPNVLQSVCRQEGLEVSAHGLEGYQERWIHGVQPTRPLEKMNLVDRVEIKPDLEVFDSRKETHKEVFVGRKRTLKETGLEEEGPEAAKARVQEHHDGNNSDEDKISLCSPVSAQSIATDKPDHAEASLQQSCTASQLLAAQIFGSDSDEAQTPDNNKVASPTGSYSIKSATPSLTSAHELTSLSPEEPVPGIEKSFTSVSLQPSIERSHMSASPPSSINTIDMTADSPSSVVAEPIHEWQNVDEGSRLSEPPNLTSFPTQGAHMLSDENRNDEVMNSHLHHSLEEFPYAAAPCHKTVESTQGEHVNDQPREPSENEPRISSAAVADMYSAEHNVGQGRRVSEATRPITPKMIEVIVLDSDSDEDEDQPQHVKSPRPEIQATLHMAESPNLDSTVLPQYDGPHDINHKPHELPRNEMGRFSGLPISPYCSRDNSTVYAGEVGVRACMCSKCRSQFRIN</sequence>
<evidence type="ECO:0000313" key="3">
    <source>
        <dbReference type="Proteomes" id="UP001492380"/>
    </source>
</evidence>
<gene>
    <name evidence="2" type="ORF">HDK90DRAFT_470453</name>
</gene>
<feature type="compositionally biased region" description="Polar residues" evidence="1">
    <location>
        <begin position="392"/>
        <end position="406"/>
    </location>
</feature>
<feature type="region of interest" description="Disordered" evidence="1">
    <location>
        <begin position="317"/>
        <end position="346"/>
    </location>
</feature>
<feature type="compositionally biased region" description="Basic and acidic residues" evidence="1">
    <location>
        <begin position="325"/>
        <end position="345"/>
    </location>
</feature>
<feature type="region of interest" description="Disordered" evidence="1">
    <location>
        <begin position="385"/>
        <end position="406"/>
    </location>
</feature>
<accession>A0ABR1YAN9</accession>
<organism evidence="2 3">
    <name type="scientific">Phyllosticta capitalensis</name>
    <dbReference type="NCBI Taxonomy" id="121624"/>
    <lineage>
        <taxon>Eukaryota</taxon>
        <taxon>Fungi</taxon>
        <taxon>Dikarya</taxon>
        <taxon>Ascomycota</taxon>
        <taxon>Pezizomycotina</taxon>
        <taxon>Dothideomycetes</taxon>
        <taxon>Dothideomycetes incertae sedis</taxon>
        <taxon>Botryosphaeriales</taxon>
        <taxon>Phyllostictaceae</taxon>
        <taxon>Phyllosticta</taxon>
    </lineage>
</organism>
<feature type="region of interest" description="Disordered" evidence="1">
    <location>
        <begin position="19"/>
        <end position="55"/>
    </location>
</feature>
<feature type="region of interest" description="Disordered" evidence="1">
    <location>
        <begin position="539"/>
        <end position="558"/>
    </location>
</feature>
<name>A0ABR1YAN9_9PEZI</name>
<evidence type="ECO:0000256" key="1">
    <source>
        <dbReference type="SAM" id="MobiDB-lite"/>
    </source>
</evidence>